<dbReference type="InterPro" id="IPR050557">
    <property type="entry name" value="RTX_toxin/Mannuronan_C5-epim"/>
</dbReference>
<dbReference type="PROSITE" id="PS00330">
    <property type="entry name" value="HEMOLYSIN_CALCIUM"/>
    <property type="match status" value="1"/>
</dbReference>
<keyword evidence="2" id="KW-0964">Secreted</keyword>
<protein>
    <recommendedName>
        <fullName evidence="5">Calcium-binding protein</fullName>
    </recommendedName>
</protein>
<evidence type="ECO:0000313" key="3">
    <source>
        <dbReference type="EMBL" id="OGK54569.1"/>
    </source>
</evidence>
<evidence type="ECO:0000256" key="1">
    <source>
        <dbReference type="ARBA" id="ARBA00004613"/>
    </source>
</evidence>
<evidence type="ECO:0008006" key="5">
    <source>
        <dbReference type="Google" id="ProtNLM"/>
    </source>
</evidence>
<evidence type="ECO:0000313" key="4">
    <source>
        <dbReference type="Proteomes" id="UP000177418"/>
    </source>
</evidence>
<dbReference type="GO" id="GO:0005576">
    <property type="term" value="C:extracellular region"/>
    <property type="evidence" value="ECO:0007669"/>
    <property type="project" value="UniProtKB-SubCell"/>
</dbReference>
<dbReference type="AlphaFoldDB" id="A0A1F7JG30"/>
<evidence type="ECO:0000256" key="2">
    <source>
        <dbReference type="ARBA" id="ARBA00022525"/>
    </source>
</evidence>
<dbReference type="InterPro" id="IPR018511">
    <property type="entry name" value="Hemolysin-typ_Ca-bd_CS"/>
</dbReference>
<organism evidence="3 4">
    <name type="scientific">Candidatus Roizmanbacteria bacterium RIFCSPLOWO2_02_FULL_36_11</name>
    <dbReference type="NCBI Taxonomy" id="1802071"/>
    <lineage>
        <taxon>Bacteria</taxon>
        <taxon>Candidatus Roizmaniibacteriota</taxon>
    </lineage>
</organism>
<dbReference type="Proteomes" id="UP000177418">
    <property type="component" value="Unassembled WGS sequence"/>
</dbReference>
<dbReference type="EMBL" id="MGAV01000014">
    <property type="protein sequence ID" value="OGK54569.1"/>
    <property type="molecule type" value="Genomic_DNA"/>
</dbReference>
<dbReference type="InterPro" id="IPR011049">
    <property type="entry name" value="Serralysin-like_metalloprot_C"/>
</dbReference>
<proteinExistence type="predicted"/>
<dbReference type="PANTHER" id="PTHR38340">
    <property type="entry name" value="S-LAYER PROTEIN"/>
    <property type="match status" value="1"/>
</dbReference>
<reference evidence="3 4" key="1">
    <citation type="journal article" date="2016" name="Nat. Commun.">
        <title>Thousands of microbial genomes shed light on interconnected biogeochemical processes in an aquifer system.</title>
        <authorList>
            <person name="Anantharaman K."/>
            <person name="Brown C.T."/>
            <person name="Hug L.A."/>
            <person name="Sharon I."/>
            <person name="Castelle C.J."/>
            <person name="Probst A.J."/>
            <person name="Thomas B.C."/>
            <person name="Singh A."/>
            <person name="Wilkins M.J."/>
            <person name="Karaoz U."/>
            <person name="Brodie E.L."/>
            <person name="Williams K.H."/>
            <person name="Hubbard S.S."/>
            <person name="Banfield J.F."/>
        </authorList>
    </citation>
    <scope>NUCLEOTIDE SEQUENCE [LARGE SCALE GENOMIC DNA]</scope>
</reference>
<dbReference type="SUPFAM" id="SSF51120">
    <property type="entry name" value="beta-Roll"/>
    <property type="match status" value="2"/>
</dbReference>
<comment type="subcellular location">
    <subcellularLocation>
        <location evidence="1">Secreted</location>
    </subcellularLocation>
</comment>
<dbReference type="PANTHER" id="PTHR38340:SF1">
    <property type="entry name" value="S-LAYER PROTEIN"/>
    <property type="match status" value="1"/>
</dbReference>
<dbReference type="InterPro" id="IPR001343">
    <property type="entry name" value="Hemolysn_Ca-bd"/>
</dbReference>
<name>A0A1F7JG30_9BACT</name>
<dbReference type="GO" id="GO:0005509">
    <property type="term" value="F:calcium ion binding"/>
    <property type="evidence" value="ECO:0007669"/>
    <property type="project" value="InterPro"/>
</dbReference>
<gene>
    <name evidence="3" type="ORF">A3H78_01640</name>
</gene>
<sequence>MKNRIIRITIGFLLLSGLIFFNKDKFDFLKPSIVEAVGDLVISWGVAEGNPIFNVSNMAPGQSEQRQVSVQNNASTSRQVAIRGLKKTETGGLAQAFTIVINDGTNDLYGGTSPTGPKTIQQFFDESAFANGIPLSTLVSGATVNYKITAKFKEESGNEYQNKQLIFDLKIGINVDMPPECLTMVFDNVIYGTEKKDNLRGGPGTNLIIGLGGNDLINGGSGKDCILGGNGTDIIFGNENDDVIDGGANNDILYGGVGNDVIYGGLGIDTIRGDDGNDKLYGDAAADTINGCNGDDTIYGGIGDDYITGDMGNDTIYGEGGNDRLYGNPNNDYLDGGIGSNITHGGTEIDTCLNGTKIQCEL</sequence>
<dbReference type="PRINTS" id="PR00313">
    <property type="entry name" value="CABNDNGRPT"/>
</dbReference>
<dbReference type="Gene3D" id="2.150.10.10">
    <property type="entry name" value="Serralysin-like metalloprotease, C-terminal"/>
    <property type="match status" value="4"/>
</dbReference>
<comment type="caution">
    <text evidence="3">The sequence shown here is derived from an EMBL/GenBank/DDBJ whole genome shotgun (WGS) entry which is preliminary data.</text>
</comment>
<accession>A0A1F7JG30</accession>
<dbReference type="Pfam" id="PF00353">
    <property type="entry name" value="HemolysinCabind"/>
    <property type="match status" value="4"/>
</dbReference>